<feature type="transmembrane region" description="Helical" evidence="2">
    <location>
        <begin position="532"/>
        <end position="549"/>
    </location>
</feature>
<feature type="transmembrane region" description="Helical" evidence="2">
    <location>
        <begin position="267"/>
        <end position="288"/>
    </location>
</feature>
<keyword evidence="2" id="KW-1133">Transmembrane helix</keyword>
<feature type="transmembrane region" description="Helical" evidence="2">
    <location>
        <begin position="442"/>
        <end position="466"/>
    </location>
</feature>
<dbReference type="Proteomes" id="UP001165065">
    <property type="component" value="Unassembled WGS sequence"/>
</dbReference>
<accession>A0A9W7G569</accession>
<evidence type="ECO:0000256" key="2">
    <source>
        <dbReference type="SAM" id="Phobius"/>
    </source>
</evidence>
<evidence type="ECO:0000256" key="1">
    <source>
        <dbReference type="SAM" id="MobiDB-lite"/>
    </source>
</evidence>
<feature type="transmembrane region" description="Helical" evidence="2">
    <location>
        <begin position="164"/>
        <end position="182"/>
    </location>
</feature>
<dbReference type="EMBL" id="BRYA01000033">
    <property type="protein sequence ID" value="GMI33488.1"/>
    <property type="molecule type" value="Genomic_DNA"/>
</dbReference>
<feature type="transmembrane region" description="Helical" evidence="2">
    <location>
        <begin position="308"/>
        <end position="328"/>
    </location>
</feature>
<feature type="transmembrane region" description="Helical" evidence="2">
    <location>
        <begin position="92"/>
        <end position="117"/>
    </location>
</feature>
<protein>
    <submittedName>
        <fullName evidence="3">Uncharacterized protein</fullName>
    </submittedName>
</protein>
<keyword evidence="2" id="KW-0472">Membrane</keyword>
<dbReference type="AlphaFoldDB" id="A0A9W7G569"/>
<organism evidence="3 4">
    <name type="scientific">Triparma columacea</name>
    <dbReference type="NCBI Taxonomy" id="722753"/>
    <lineage>
        <taxon>Eukaryota</taxon>
        <taxon>Sar</taxon>
        <taxon>Stramenopiles</taxon>
        <taxon>Ochrophyta</taxon>
        <taxon>Bolidophyceae</taxon>
        <taxon>Parmales</taxon>
        <taxon>Triparmaceae</taxon>
        <taxon>Triparma</taxon>
    </lineage>
</organism>
<evidence type="ECO:0000313" key="4">
    <source>
        <dbReference type="Proteomes" id="UP001165065"/>
    </source>
</evidence>
<evidence type="ECO:0000313" key="3">
    <source>
        <dbReference type="EMBL" id="GMI33488.1"/>
    </source>
</evidence>
<feature type="region of interest" description="Disordered" evidence="1">
    <location>
        <begin position="1"/>
        <end position="48"/>
    </location>
</feature>
<feature type="transmembrane region" description="Helical" evidence="2">
    <location>
        <begin position="486"/>
        <end position="507"/>
    </location>
</feature>
<sequence length="597" mass="66826">MCHGKDNSVKKTNTEVSPERSEEGENNTRREETQQSRDQRAGDDESQQRPSFFGKIVQVSHRRRSSVESIVSALGGEALVVLESFKRSLRDFILQSGLASILCAIVPCLSLLPLLMYGENHRTDKFYGSAASYIPPIVDNVTIVPFHPSRSKEYYAQSMGELPHIYTFREIVFWIMLWLCYLSRSVAMFRPTRIGLCLCSALVFASVLLSIILVVKELKYNAEHGESTGSNPIEGPLALYIFFVSPFVSVLAYAFSEKRDKSKHAGLMKSYAVMFAALLFDSLVGLTYARAIFPYFFRADTSPFMRFVVRSISQTIAANIGIEVAWYISNFSVANMGCNISDASLATFANTGIAIPFFARIMQGSATTVTDSIMYEVAGTIAELFIADSLLKSRTPVQDMWMSFTSIFLRRGGESKVAPEQQVFPMPSQNSLRGTEYNLRRFCETCMIVLTISEAAALIVSSTFWLVMNVNPGEPGSEGIPIKQTLFNFGVMLFGELVLTDGIVAYASHKSKNRYCVNLAVAWRACAERRKYLLVGALVMYWCFSWVTVQNIPTHMCYTSPANDESNFALTSCPKSVNITEMTRVSAQYQDEWELYN</sequence>
<dbReference type="OrthoDB" id="186615at2759"/>
<proteinExistence type="predicted"/>
<name>A0A9W7G569_9STRA</name>
<keyword evidence="4" id="KW-1185">Reference proteome</keyword>
<reference evidence="4" key="1">
    <citation type="journal article" date="2023" name="Commun. Biol.">
        <title>Genome analysis of Parmales, the sister group of diatoms, reveals the evolutionary specialization of diatoms from phago-mixotrophs to photoautotrophs.</title>
        <authorList>
            <person name="Ban H."/>
            <person name="Sato S."/>
            <person name="Yoshikawa S."/>
            <person name="Yamada K."/>
            <person name="Nakamura Y."/>
            <person name="Ichinomiya M."/>
            <person name="Sato N."/>
            <person name="Blanc-Mathieu R."/>
            <person name="Endo H."/>
            <person name="Kuwata A."/>
            <person name="Ogata H."/>
        </authorList>
    </citation>
    <scope>NUCLEOTIDE SEQUENCE [LARGE SCALE GENOMIC DNA]</scope>
</reference>
<feature type="transmembrane region" description="Helical" evidence="2">
    <location>
        <begin position="235"/>
        <end position="255"/>
    </location>
</feature>
<feature type="transmembrane region" description="Helical" evidence="2">
    <location>
        <begin position="194"/>
        <end position="215"/>
    </location>
</feature>
<comment type="caution">
    <text evidence="3">The sequence shown here is derived from an EMBL/GenBank/DDBJ whole genome shotgun (WGS) entry which is preliminary data.</text>
</comment>
<keyword evidence="2" id="KW-0812">Transmembrane</keyword>
<feature type="compositionally biased region" description="Basic and acidic residues" evidence="1">
    <location>
        <begin position="1"/>
        <end position="47"/>
    </location>
</feature>
<gene>
    <name evidence="3" type="ORF">TrCOL_g11567</name>
</gene>